<dbReference type="Proteomes" id="UP001652625">
    <property type="component" value="Chromosome 08"/>
</dbReference>
<dbReference type="PIRSF" id="PIRSF036492">
    <property type="entry name" value="ALDH"/>
    <property type="match status" value="1"/>
</dbReference>
<dbReference type="InterPro" id="IPR015590">
    <property type="entry name" value="Aldehyde_DH_dom"/>
</dbReference>
<organism evidence="5 6">
    <name type="scientific">Hydra vulgaris</name>
    <name type="common">Hydra</name>
    <name type="synonym">Hydra attenuata</name>
    <dbReference type="NCBI Taxonomy" id="6087"/>
    <lineage>
        <taxon>Eukaryota</taxon>
        <taxon>Metazoa</taxon>
        <taxon>Cnidaria</taxon>
        <taxon>Hydrozoa</taxon>
        <taxon>Hydroidolina</taxon>
        <taxon>Anthoathecata</taxon>
        <taxon>Aplanulata</taxon>
        <taxon>Hydridae</taxon>
        <taxon>Hydra</taxon>
    </lineage>
</organism>
<evidence type="ECO:0000313" key="6">
    <source>
        <dbReference type="RefSeq" id="XP_065659217.1"/>
    </source>
</evidence>
<evidence type="ECO:0000256" key="2">
    <source>
        <dbReference type="ARBA" id="ARBA00023002"/>
    </source>
</evidence>
<proteinExistence type="inferred from homology"/>
<reference evidence="6" key="1">
    <citation type="submission" date="2025-08" db="UniProtKB">
        <authorList>
            <consortium name="RefSeq"/>
        </authorList>
    </citation>
    <scope>IDENTIFICATION</scope>
</reference>
<name>A0ABM4CC08_HYDVU</name>
<dbReference type="SUPFAM" id="SSF53720">
    <property type="entry name" value="ALDH-like"/>
    <property type="match status" value="1"/>
</dbReference>
<evidence type="ECO:0000256" key="3">
    <source>
        <dbReference type="PIRNR" id="PIRNR036492"/>
    </source>
</evidence>
<keyword evidence="2 3" id="KW-0560">Oxidoreductase</keyword>
<dbReference type="PANTHER" id="PTHR43570">
    <property type="entry name" value="ALDEHYDE DEHYDROGENASE"/>
    <property type="match status" value="1"/>
</dbReference>
<keyword evidence="5" id="KW-1185">Reference proteome</keyword>
<dbReference type="Gene3D" id="3.40.309.10">
    <property type="entry name" value="Aldehyde Dehydrogenase, Chain A, domain 2"/>
    <property type="match status" value="1"/>
</dbReference>
<dbReference type="PANTHER" id="PTHR43570:SF16">
    <property type="entry name" value="ALDEHYDE DEHYDROGENASE TYPE III, ISOFORM Q"/>
    <property type="match status" value="1"/>
</dbReference>
<evidence type="ECO:0000313" key="5">
    <source>
        <dbReference type="Proteomes" id="UP001652625"/>
    </source>
</evidence>
<protein>
    <recommendedName>
        <fullName evidence="3">Aldehyde dehydrogenase</fullName>
    </recommendedName>
</protein>
<dbReference type="InterPro" id="IPR016162">
    <property type="entry name" value="Ald_DH_N"/>
</dbReference>
<sequence length="405" mass="44959">MMEFLQIRIELGNATQNLEKWMKPKQVKGDLINKLNTCQLHKDPLGVVLIIGAWNLPLWEIFLPLVGALSAGNCAILKPSELSPHTALVIEKLVPKYLNRDCIKVINGGVAETTALLRERFDYIFYTGSTNVGRIVMKAAAEHLTPVTLELGGKCPAIVDSTCNFSVVAQRIAWSKFSTCGQLCLAVDYILCLPNCEEALVAALIASIKKFYGDNPKTCESYGRIVNKHHHQRISKLIDKSKVVYGGEIDEDDLYIAPTILTNVTPNDLIMKEEIFGPLLPIITVSSLQEAVDFINERDKPLAVYMFSNDEKSISFVTSETSSGGMCINDAAVHAAVPNLPFGGVGKSGMGSYHGKKSFNTFSHTKSYLYKNQRLENLNAVRYPPYKDDNAIMKWTEWILKPTLK</sequence>
<gene>
    <name evidence="6" type="primary">LOC100198752</name>
</gene>
<evidence type="ECO:0000256" key="1">
    <source>
        <dbReference type="ARBA" id="ARBA00009986"/>
    </source>
</evidence>
<dbReference type="Gene3D" id="3.40.605.10">
    <property type="entry name" value="Aldehyde Dehydrogenase, Chain A, domain 1"/>
    <property type="match status" value="1"/>
</dbReference>
<dbReference type="GeneID" id="100198752"/>
<accession>A0ABM4CC08</accession>
<feature type="domain" description="Aldehyde dehydrogenase" evidence="4">
    <location>
        <begin position="34"/>
        <end position="367"/>
    </location>
</feature>
<dbReference type="RefSeq" id="XP_065659217.1">
    <property type="nucleotide sequence ID" value="XM_065803145.1"/>
</dbReference>
<dbReference type="InterPro" id="IPR016161">
    <property type="entry name" value="Ald_DH/histidinol_DH"/>
</dbReference>
<dbReference type="InterPro" id="IPR016163">
    <property type="entry name" value="Ald_DH_C"/>
</dbReference>
<dbReference type="Pfam" id="PF00171">
    <property type="entry name" value="Aldedh"/>
    <property type="match status" value="1"/>
</dbReference>
<evidence type="ECO:0000259" key="4">
    <source>
        <dbReference type="Pfam" id="PF00171"/>
    </source>
</evidence>
<comment type="similarity">
    <text evidence="1 3">Belongs to the aldehyde dehydrogenase family.</text>
</comment>
<dbReference type="InterPro" id="IPR012394">
    <property type="entry name" value="Aldehyde_DH_NAD(P)"/>
</dbReference>